<feature type="transmembrane region" description="Helical" evidence="1">
    <location>
        <begin position="98"/>
        <end position="119"/>
    </location>
</feature>
<dbReference type="Proteomes" id="UP000018300">
    <property type="component" value="Unassembled WGS sequence"/>
</dbReference>
<accession>R5LBT0</accession>
<proteinExistence type="predicted"/>
<dbReference type="EMBL" id="CAYU010000038">
    <property type="protein sequence ID" value="CCY76620.1"/>
    <property type="molecule type" value="Genomic_DNA"/>
</dbReference>
<dbReference type="Gene3D" id="2.60.480.10">
    <property type="entry name" value="eubacterium ventriosum atcc domain"/>
    <property type="match status" value="1"/>
</dbReference>
<evidence type="ECO:0000256" key="1">
    <source>
        <dbReference type="SAM" id="Phobius"/>
    </source>
</evidence>
<protein>
    <recommendedName>
        <fullName evidence="2">Stage V sporulation protein AA domain-containing protein</fullName>
    </recommendedName>
</protein>
<keyword evidence="1" id="KW-0472">Membrane</keyword>
<dbReference type="InterPro" id="IPR021997">
    <property type="entry name" value="SporV_AA"/>
</dbReference>
<evidence type="ECO:0000259" key="2">
    <source>
        <dbReference type="Pfam" id="PF12164"/>
    </source>
</evidence>
<dbReference type="AlphaFoldDB" id="R5LBT0"/>
<comment type="caution">
    <text evidence="3">The sequence shown here is derived from an EMBL/GenBank/DDBJ whole genome shotgun (WGS) entry which is preliminary data.</text>
</comment>
<gene>
    <name evidence="3" type="ORF">BN569_00330</name>
</gene>
<keyword evidence="1" id="KW-1133">Transmembrane helix</keyword>
<organism evidence="3 4">
    <name type="scientific">Eshraghiella crossota CAG:259</name>
    <dbReference type="NCBI Taxonomy" id="1263062"/>
    <lineage>
        <taxon>Bacteria</taxon>
        <taxon>Bacillati</taxon>
        <taxon>Bacillota</taxon>
        <taxon>Clostridia</taxon>
        <taxon>Lachnospirales</taxon>
        <taxon>Lachnospiraceae</taxon>
        <taxon>Eshraghiella</taxon>
    </lineage>
</organism>
<feature type="transmembrane region" description="Helical" evidence="1">
    <location>
        <begin position="142"/>
        <end position="162"/>
    </location>
</feature>
<evidence type="ECO:0000313" key="3">
    <source>
        <dbReference type="EMBL" id="CCY76620.1"/>
    </source>
</evidence>
<sequence>MDKVYISFQKSSEVSNRKITIGDIASVYCKDNSIQAKIKSLPIISVPETESRRYVVTAIKVFSVIEENVNGTELINLGEPEFVVSYKKEKKQNKATDFLKVILASVVIFCGSAFAIMAYDNDVDINGIFETMSKWVTGDNKAVFLQQVMYSLGLFLGIMIFYNRIGKRKSVKDPTPLDIQMRLYEDDINTTIINNSEREEKADDVE</sequence>
<keyword evidence="1" id="KW-0812">Transmembrane</keyword>
<feature type="domain" description="Stage V sporulation protein AA" evidence="2">
    <location>
        <begin position="2"/>
        <end position="89"/>
    </location>
</feature>
<dbReference type="InterPro" id="IPR038548">
    <property type="entry name" value="SporV_AA_N_sf"/>
</dbReference>
<name>R5LBT0_9FIRM</name>
<evidence type="ECO:0000313" key="4">
    <source>
        <dbReference type="Proteomes" id="UP000018300"/>
    </source>
</evidence>
<reference evidence="3" key="1">
    <citation type="submission" date="2012-11" db="EMBL/GenBank/DDBJ databases">
        <title>Dependencies among metagenomic species, viruses, plasmids and units of genetic variation.</title>
        <authorList>
            <person name="Nielsen H.B."/>
            <person name="Almeida M."/>
            <person name="Juncker A.S."/>
            <person name="Rasmussen S."/>
            <person name="Li J."/>
            <person name="Sunagawa S."/>
            <person name="Plichta D."/>
            <person name="Gautier L."/>
            <person name="Le Chatelier E."/>
            <person name="Peletier E."/>
            <person name="Bonde I."/>
            <person name="Nielsen T."/>
            <person name="Manichanh C."/>
            <person name="Arumugam M."/>
            <person name="Batto J."/>
            <person name="Santos M.B.Q.D."/>
            <person name="Blom N."/>
            <person name="Borruel N."/>
            <person name="Burgdorf K.S."/>
            <person name="Boumezbeur F."/>
            <person name="Casellas F."/>
            <person name="Dore J."/>
            <person name="Guarner F."/>
            <person name="Hansen T."/>
            <person name="Hildebrand F."/>
            <person name="Kaas R.S."/>
            <person name="Kennedy S."/>
            <person name="Kristiansen K."/>
            <person name="Kultima J.R."/>
            <person name="Leonard P."/>
            <person name="Levenez F."/>
            <person name="Lund O."/>
            <person name="Moumen B."/>
            <person name="Le Paslier D."/>
            <person name="Pons N."/>
            <person name="Pedersen O."/>
            <person name="Prifti E."/>
            <person name="Qin J."/>
            <person name="Raes J."/>
            <person name="Tap J."/>
            <person name="Tims S."/>
            <person name="Ussery D.W."/>
            <person name="Yamada T."/>
            <person name="MetaHit consortium"/>
            <person name="Renault P."/>
            <person name="Sicheritz-Ponten T."/>
            <person name="Bork P."/>
            <person name="Wang J."/>
            <person name="Brunak S."/>
            <person name="Ehrlich S.D."/>
        </authorList>
    </citation>
    <scope>NUCLEOTIDE SEQUENCE [LARGE SCALE GENOMIC DNA]</scope>
</reference>
<dbReference type="Pfam" id="PF12164">
    <property type="entry name" value="SporV_AA"/>
    <property type="match status" value="1"/>
</dbReference>